<dbReference type="EMBL" id="VSSQ01118549">
    <property type="protein sequence ID" value="MPN52436.1"/>
    <property type="molecule type" value="Genomic_DNA"/>
</dbReference>
<sequence>MGEVVLLRARGGVAVGVKDIAVAVMDFILRQLGRCGAEPEHHPGVRPVPHAVEGDQFPGVVNHLVELFGVPVVARIGADFIDALIETVIALFRHLRYDFADIRAGED</sequence>
<name>A0A645IMZ3_9ZZZZ</name>
<evidence type="ECO:0000313" key="1">
    <source>
        <dbReference type="EMBL" id="MPN52436.1"/>
    </source>
</evidence>
<accession>A0A645IMZ3</accession>
<reference evidence="1" key="1">
    <citation type="submission" date="2019-08" db="EMBL/GenBank/DDBJ databases">
        <authorList>
            <person name="Kucharzyk K."/>
            <person name="Murdoch R.W."/>
            <person name="Higgins S."/>
            <person name="Loffler F."/>
        </authorList>
    </citation>
    <scope>NUCLEOTIDE SEQUENCE</scope>
</reference>
<organism evidence="1">
    <name type="scientific">bioreactor metagenome</name>
    <dbReference type="NCBI Taxonomy" id="1076179"/>
    <lineage>
        <taxon>unclassified sequences</taxon>
        <taxon>metagenomes</taxon>
        <taxon>ecological metagenomes</taxon>
    </lineage>
</organism>
<protein>
    <submittedName>
        <fullName evidence="1">Uncharacterized protein</fullName>
    </submittedName>
</protein>
<comment type="caution">
    <text evidence="1">The sequence shown here is derived from an EMBL/GenBank/DDBJ whole genome shotgun (WGS) entry which is preliminary data.</text>
</comment>
<gene>
    <name evidence="1" type="ORF">SDC9_200097</name>
</gene>
<dbReference type="AlphaFoldDB" id="A0A645IMZ3"/>
<proteinExistence type="predicted"/>